<comment type="caution">
    <text evidence="2">The sequence shown here is derived from an EMBL/GenBank/DDBJ whole genome shotgun (WGS) entry which is preliminary data.</text>
</comment>
<organism evidence="2 3">
    <name type="scientific">Nitzschia inconspicua</name>
    <dbReference type="NCBI Taxonomy" id="303405"/>
    <lineage>
        <taxon>Eukaryota</taxon>
        <taxon>Sar</taxon>
        <taxon>Stramenopiles</taxon>
        <taxon>Ochrophyta</taxon>
        <taxon>Bacillariophyta</taxon>
        <taxon>Bacillariophyceae</taxon>
        <taxon>Bacillariophycidae</taxon>
        <taxon>Bacillariales</taxon>
        <taxon>Bacillariaceae</taxon>
        <taxon>Nitzschia</taxon>
    </lineage>
</organism>
<evidence type="ECO:0000313" key="3">
    <source>
        <dbReference type="Proteomes" id="UP000693970"/>
    </source>
</evidence>
<dbReference type="Proteomes" id="UP000693970">
    <property type="component" value="Unassembled WGS sequence"/>
</dbReference>
<dbReference type="AlphaFoldDB" id="A0A9K3KLX7"/>
<feature type="chain" id="PRO_5039914858" evidence="1">
    <location>
        <begin position="23"/>
        <end position="344"/>
    </location>
</feature>
<dbReference type="PANTHER" id="PTHR35498:SF1">
    <property type="entry name" value="LOW PSII ACCUMULATION-LIKE PROTEIN"/>
    <property type="match status" value="1"/>
</dbReference>
<evidence type="ECO:0000256" key="1">
    <source>
        <dbReference type="SAM" id="SignalP"/>
    </source>
</evidence>
<reference evidence="2" key="1">
    <citation type="journal article" date="2021" name="Sci. Rep.">
        <title>Diploid genomic architecture of Nitzschia inconspicua, an elite biomass production diatom.</title>
        <authorList>
            <person name="Oliver A."/>
            <person name="Podell S."/>
            <person name="Pinowska A."/>
            <person name="Traller J.C."/>
            <person name="Smith S.R."/>
            <person name="McClure R."/>
            <person name="Beliaev A."/>
            <person name="Bohutskyi P."/>
            <person name="Hill E.A."/>
            <person name="Rabines A."/>
            <person name="Zheng H."/>
            <person name="Allen L.Z."/>
            <person name="Kuo A."/>
            <person name="Grigoriev I.V."/>
            <person name="Allen A.E."/>
            <person name="Hazlebeck D."/>
            <person name="Allen E.E."/>
        </authorList>
    </citation>
    <scope>NUCLEOTIDE SEQUENCE</scope>
    <source>
        <strain evidence="2">Hildebrandi</strain>
    </source>
</reference>
<keyword evidence="1" id="KW-0732">Signal</keyword>
<gene>
    <name evidence="2" type="ORF">IV203_005198</name>
</gene>
<sequence>MTTKKVLGTAIFLIVSTFCTDAFVSPPAPSDNRPASLHRPRDTTIAVTSTKLWSDNKKKGGLDEGMRNKLVTESIAPWRTIRLFLYGALGSGAFVGGLINLSGAVAASNSPDFNLQTELTNIGIDFGAVAVMAFAAKFDLDKQAELQEKVDEKIERKKQMKQLTKGMKEREKLLGTLPLEITVSSEGEVQQAKVSDLQLGAKQHVIIVAGPRKACKDALIGANLLKMDFALKNVLVVPYETDSNLAERQSRPTGGFGDRPSYETQPFIAKPNSDEWDEFIRQEMSDAVKQSGDKAKKEGIAIVVANNGKIIRRGIGTVPWRQMVEQLEETVNPDAKKDGVLPWI</sequence>
<name>A0A9K3KLX7_9STRA</name>
<evidence type="ECO:0000313" key="2">
    <source>
        <dbReference type="EMBL" id="KAG7346130.1"/>
    </source>
</evidence>
<dbReference type="InterPro" id="IPR021883">
    <property type="entry name" value="LPA1-like"/>
</dbReference>
<dbReference type="EMBL" id="JAGRRH010000021">
    <property type="protein sequence ID" value="KAG7346130.1"/>
    <property type="molecule type" value="Genomic_DNA"/>
</dbReference>
<proteinExistence type="predicted"/>
<accession>A0A9K3KLX7</accession>
<keyword evidence="3" id="KW-1185">Reference proteome</keyword>
<reference evidence="2" key="2">
    <citation type="submission" date="2021-04" db="EMBL/GenBank/DDBJ databases">
        <authorList>
            <person name="Podell S."/>
        </authorList>
    </citation>
    <scope>NUCLEOTIDE SEQUENCE</scope>
    <source>
        <strain evidence="2">Hildebrandi</strain>
    </source>
</reference>
<feature type="signal peptide" evidence="1">
    <location>
        <begin position="1"/>
        <end position="22"/>
    </location>
</feature>
<protein>
    <submittedName>
        <fullName evidence="2">DUF3493 domain containing protein</fullName>
    </submittedName>
</protein>
<dbReference type="OrthoDB" id="5130at2759"/>
<dbReference type="Pfam" id="PF11998">
    <property type="entry name" value="DUF3493"/>
    <property type="match status" value="1"/>
</dbReference>
<dbReference type="PANTHER" id="PTHR35498">
    <property type="entry name" value="PROTEIN LOW PSII ACCUMULATION 1, CHLOROPLASTIC"/>
    <property type="match status" value="1"/>
</dbReference>